<keyword evidence="1" id="KW-0472">Membrane</keyword>
<protein>
    <submittedName>
        <fullName evidence="3">Putative membrane protein</fullName>
    </submittedName>
</protein>
<reference evidence="3" key="3">
    <citation type="submission" date="2015-04" db="EMBL/GenBank/DDBJ databases">
        <title>Physiological reanalysis, assessment of diazotrophy, and genome sequences of multiple isolates of Streptomyces thermoautotrophicus.</title>
        <authorList>
            <person name="MacKellar D.C."/>
            <person name="Lieber L."/>
            <person name="Norman J."/>
            <person name="Bolger A."/>
            <person name="Tobin C."/>
            <person name="Murray J.W."/>
            <person name="Woodward J."/>
            <person name="Friesen M."/>
            <person name="Prell J."/>
        </authorList>
    </citation>
    <scope>NUCLEOTIDE SEQUENCE [LARGE SCALE GENOMIC DNA]</scope>
    <source>
        <strain evidence="3">H1</strain>
    </source>
</reference>
<keyword evidence="1" id="KW-1133">Transmembrane helix</keyword>
<dbReference type="Proteomes" id="UP000070598">
    <property type="component" value="Unassembled WGS sequence"/>
</dbReference>
<organism evidence="4 6">
    <name type="scientific">Carbonactinospora thermoautotrophica</name>
    <dbReference type="NCBI Taxonomy" id="1469144"/>
    <lineage>
        <taxon>Bacteria</taxon>
        <taxon>Bacillati</taxon>
        <taxon>Actinomycetota</taxon>
        <taxon>Actinomycetes</taxon>
        <taxon>Kitasatosporales</taxon>
        <taxon>Carbonactinosporaceae</taxon>
        <taxon>Carbonactinospora</taxon>
    </lineage>
</organism>
<dbReference type="EMBL" id="JYIK01000975">
    <property type="protein sequence ID" value="KWX08481.1"/>
    <property type="molecule type" value="Genomic_DNA"/>
</dbReference>
<evidence type="ECO:0000313" key="6">
    <source>
        <dbReference type="Proteomes" id="UP000070598"/>
    </source>
</evidence>
<name>A0A132NEE0_9ACTN</name>
<dbReference type="PATRIC" id="fig|1469144.10.peg.2684"/>
<evidence type="ECO:0000313" key="4">
    <source>
        <dbReference type="EMBL" id="KWX08481.1"/>
    </source>
</evidence>
<keyword evidence="5" id="KW-1185">Reference proteome</keyword>
<evidence type="ECO:0000313" key="3">
    <source>
        <dbReference type="EMBL" id="KWX01447.1"/>
    </source>
</evidence>
<evidence type="ECO:0000313" key="7">
    <source>
        <dbReference type="Proteomes" id="UP000070659"/>
    </source>
</evidence>
<sequence>MARFPEQPFSDLEAQMRRDDPRFAHALETGRPYRPRKYRHGSAWLLLAISLTTFIAGVVAGQGLLIAAGLVLAGVAGHLLDRRQPFARRRVHPRKL</sequence>
<evidence type="ECO:0000313" key="2">
    <source>
        <dbReference type="EMBL" id="KWX00488.1"/>
    </source>
</evidence>
<evidence type="ECO:0000313" key="5">
    <source>
        <dbReference type="Proteomes" id="UP000070188"/>
    </source>
</evidence>
<reference evidence="4 7" key="1">
    <citation type="submission" date="2015-02" db="EMBL/GenBank/DDBJ databases">
        <title>Physiological reanalysis, assessment of diazotrophy, and genome sequences of multiple isolates of Streptomyces thermoautotrophicus.</title>
        <authorList>
            <person name="MacKellar D.C."/>
            <person name="Lieber L."/>
            <person name="Norman J."/>
            <person name="Bolger A."/>
            <person name="Tobin C."/>
            <person name="Murray J.W."/>
            <person name="Prell J."/>
        </authorList>
    </citation>
    <scope>NUCLEOTIDE SEQUENCE [LARGE SCALE GENOMIC DNA]</scope>
    <source>
        <strain evidence="4 7">UBT1</strain>
    </source>
</reference>
<dbReference type="Proteomes" id="UP000070659">
    <property type="component" value="Unassembled WGS sequence"/>
</dbReference>
<reference evidence="6" key="2">
    <citation type="submission" date="2015-02" db="EMBL/GenBank/DDBJ databases">
        <title>Physiological reanalysis, assessment of diazotrophy, and genome sequences of multiple isolates of Streptomyces thermoautotrophicus.</title>
        <authorList>
            <person name="MacKellar D.C."/>
            <person name="Lieber L."/>
            <person name="Norman J."/>
            <person name="Bolger A."/>
            <person name="Tobin C."/>
            <person name="Murray J.W."/>
            <person name="Friesen M."/>
            <person name="Prell J."/>
        </authorList>
    </citation>
    <scope>NUCLEOTIDE SEQUENCE [LARGE SCALE GENOMIC DNA]</scope>
    <source>
        <strain evidence="6">UBT1</strain>
    </source>
</reference>
<feature type="transmembrane region" description="Helical" evidence="1">
    <location>
        <begin position="41"/>
        <end position="58"/>
    </location>
</feature>
<feature type="transmembrane region" description="Helical" evidence="1">
    <location>
        <begin position="64"/>
        <end position="80"/>
    </location>
</feature>
<comment type="caution">
    <text evidence="4">The sequence shown here is derived from an EMBL/GenBank/DDBJ whole genome shotgun (WGS) entry which is preliminary data.</text>
</comment>
<dbReference type="EMBL" id="LAXD01000001">
    <property type="protein sequence ID" value="KWX01447.1"/>
    <property type="molecule type" value="Genomic_DNA"/>
</dbReference>
<reference evidence="5" key="4">
    <citation type="submission" date="2015-04" db="EMBL/GenBank/DDBJ databases">
        <title>Physiological reanalysis, assessment of diazotrophy, and genome sequences of multiple isolates of Streptomyces thermoautotrophicus.</title>
        <authorList>
            <person name="MacKellar D.C."/>
            <person name="Lieber L."/>
            <person name="Norman J."/>
            <person name="Bolger A."/>
            <person name="Tobin C."/>
            <person name="Murray J.W."/>
            <person name="Chang R."/>
            <person name="Ford T."/>
            <person name="Nguyen P.Q."/>
            <person name="Woodward J."/>
            <person name="Permingeat H."/>
            <person name="Joshi N.S."/>
            <person name="Silver P.A."/>
            <person name="Usadel B."/>
            <person name="Rutherford A.W."/>
            <person name="Friesen M."/>
            <person name="Prell J."/>
        </authorList>
    </citation>
    <scope>NUCLEOTIDE SEQUENCE [LARGE SCALE GENOMIC DNA]</scope>
    <source>
        <strain evidence="5">H1</strain>
    </source>
</reference>
<dbReference type="EMBL" id="JYIJ01000018">
    <property type="protein sequence ID" value="KWX00488.1"/>
    <property type="molecule type" value="Genomic_DNA"/>
</dbReference>
<accession>A0A132NEE0</accession>
<keyword evidence="1" id="KW-0812">Transmembrane</keyword>
<dbReference type="Proteomes" id="UP000070188">
    <property type="component" value="Unassembled WGS sequence"/>
</dbReference>
<gene>
    <name evidence="3" type="ORF">LI90_2478</name>
    <name evidence="2" type="ORF">TH66_17180</name>
    <name evidence="4" type="ORF">TR74_14800</name>
</gene>
<evidence type="ECO:0000256" key="1">
    <source>
        <dbReference type="SAM" id="Phobius"/>
    </source>
</evidence>
<dbReference type="AlphaFoldDB" id="A0A132NEE0"/>
<dbReference type="STRING" id="1469144.LI90_2478"/>
<dbReference type="RefSeq" id="WP_269148647.1">
    <property type="nucleotide sequence ID" value="NZ_JYIJ01000018.1"/>
</dbReference>
<proteinExistence type="predicted"/>
<dbReference type="InterPro" id="IPR021401">
    <property type="entry name" value="DUF3040"/>
</dbReference>
<dbReference type="Pfam" id="PF11239">
    <property type="entry name" value="DUF3040"/>
    <property type="match status" value="1"/>
</dbReference>